<dbReference type="EMBL" id="JAACFV010000004">
    <property type="protein sequence ID" value="KAF7513712.1"/>
    <property type="molecule type" value="Genomic_DNA"/>
</dbReference>
<organism evidence="1 2">
    <name type="scientific">Endocarpon pusillum</name>
    <dbReference type="NCBI Taxonomy" id="364733"/>
    <lineage>
        <taxon>Eukaryota</taxon>
        <taxon>Fungi</taxon>
        <taxon>Dikarya</taxon>
        <taxon>Ascomycota</taxon>
        <taxon>Pezizomycotina</taxon>
        <taxon>Eurotiomycetes</taxon>
        <taxon>Chaetothyriomycetidae</taxon>
        <taxon>Verrucariales</taxon>
        <taxon>Verrucariaceae</taxon>
        <taxon>Endocarpon</taxon>
    </lineage>
</organism>
<dbReference type="Proteomes" id="UP000606974">
    <property type="component" value="Unassembled WGS sequence"/>
</dbReference>
<protein>
    <submittedName>
        <fullName evidence="1">Uncharacterized protein</fullName>
    </submittedName>
</protein>
<sequence length="77" mass="8617">MNVYVYATYDHTTASWNAEPRLFSNGAGSKREGCALLVLAVIYFRSELIDEAHSCPFTILTIVPMDLTVRGERSHPL</sequence>
<accession>A0A8H7AVI8</accession>
<proteinExistence type="predicted"/>
<name>A0A8H7AVI8_9EURO</name>
<comment type="caution">
    <text evidence="1">The sequence shown here is derived from an EMBL/GenBank/DDBJ whole genome shotgun (WGS) entry which is preliminary data.</text>
</comment>
<evidence type="ECO:0000313" key="2">
    <source>
        <dbReference type="Proteomes" id="UP000606974"/>
    </source>
</evidence>
<dbReference type="AlphaFoldDB" id="A0A8H7AVI8"/>
<keyword evidence="2" id="KW-1185">Reference proteome</keyword>
<evidence type="ECO:0000313" key="1">
    <source>
        <dbReference type="EMBL" id="KAF7513712.1"/>
    </source>
</evidence>
<reference evidence="1" key="1">
    <citation type="submission" date="2020-02" db="EMBL/GenBank/DDBJ databases">
        <authorList>
            <person name="Palmer J.M."/>
        </authorList>
    </citation>
    <scope>NUCLEOTIDE SEQUENCE</scope>
    <source>
        <strain evidence="1">EPUS1.4</strain>
        <tissue evidence="1">Thallus</tissue>
    </source>
</reference>
<gene>
    <name evidence="1" type="ORF">GJ744_007763</name>
</gene>